<sequence length="368" mass="39922">MWPFCLSTCFLSVLFSPVSAETALTADGWGSQGPHDRLAEQHLYEVREHEPAHPVPRSSRYHLLPMSQHASAPLVDRQLFRPSVEGRPLPNIVKNLLLPPPPAAAGGPAPPASNPRGVEVWCGRSTVSVRVSKKALGFRTVPSMLYLGTCAVRRFSEDYYYFHNNLHQCGATQTTVDGWLVYSNTLRYVPEPQGLVLRALPLALPIHCSYARWEELYGVASVCSCCDSPCEASAHWPSSLSLSPRALVTSDSWRVVGGAFEGPLLPDEGGAAGGQGPLPAEGAGGVGLGAESVQRGEGSVRRGVEADEGAEVQLSQEEVQLSQKEVAKGALERKKEAQPVEGEKSVERVEEEPAVWQEDDRRPDQDEE</sequence>
<dbReference type="PANTHER" id="PTHR11576">
    <property type="entry name" value="ZONA PELLUCIDA SPERM-BINDING PROTEIN 3"/>
    <property type="match status" value="1"/>
</dbReference>
<keyword evidence="2" id="KW-0732">Signal</keyword>
<dbReference type="GO" id="GO:0035803">
    <property type="term" value="P:egg coat formation"/>
    <property type="evidence" value="ECO:0007669"/>
    <property type="project" value="TreeGrafter"/>
</dbReference>
<accession>A0A9D3PWS0</accession>
<dbReference type="GO" id="GO:0007339">
    <property type="term" value="P:binding of sperm to zona pellucida"/>
    <property type="evidence" value="ECO:0007669"/>
    <property type="project" value="TreeGrafter"/>
</dbReference>
<dbReference type="OrthoDB" id="8956379at2759"/>
<dbReference type="GO" id="GO:2000344">
    <property type="term" value="P:positive regulation of acrosome reaction"/>
    <property type="evidence" value="ECO:0007669"/>
    <property type="project" value="TreeGrafter"/>
</dbReference>
<protein>
    <recommendedName>
        <fullName evidence="3">ZP-N domain-containing protein</fullName>
    </recommendedName>
</protein>
<feature type="region of interest" description="Disordered" evidence="1">
    <location>
        <begin position="329"/>
        <end position="368"/>
    </location>
</feature>
<dbReference type="GO" id="GO:0031012">
    <property type="term" value="C:extracellular matrix"/>
    <property type="evidence" value="ECO:0007669"/>
    <property type="project" value="TreeGrafter"/>
</dbReference>
<dbReference type="Proteomes" id="UP001046870">
    <property type="component" value="Chromosome 10"/>
</dbReference>
<organism evidence="4 5">
    <name type="scientific">Megalops atlanticus</name>
    <name type="common">Tarpon</name>
    <name type="synonym">Clupea gigantea</name>
    <dbReference type="NCBI Taxonomy" id="7932"/>
    <lineage>
        <taxon>Eukaryota</taxon>
        <taxon>Metazoa</taxon>
        <taxon>Chordata</taxon>
        <taxon>Craniata</taxon>
        <taxon>Vertebrata</taxon>
        <taxon>Euteleostomi</taxon>
        <taxon>Actinopterygii</taxon>
        <taxon>Neopterygii</taxon>
        <taxon>Teleostei</taxon>
        <taxon>Elopiformes</taxon>
        <taxon>Megalopidae</taxon>
        <taxon>Megalops</taxon>
    </lineage>
</organism>
<name>A0A9D3PWS0_MEGAT</name>
<dbReference type="EMBL" id="JAFDVH010000010">
    <property type="protein sequence ID" value="KAG7469020.1"/>
    <property type="molecule type" value="Genomic_DNA"/>
</dbReference>
<evidence type="ECO:0000259" key="3">
    <source>
        <dbReference type="Pfam" id="PF23344"/>
    </source>
</evidence>
<dbReference type="Pfam" id="PF23344">
    <property type="entry name" value="ZP-N"/>
    <property type="match status" value="1"/>
</dbReference>
<dbReference type="AlphaFoldDB" id="A0A9D3PWS0"/>
<comment type="caution">
    <text evidence="4">The sequence shown here is derived from an EMBL/GenBank/DDBJ whole genome shotgun (WGS) entry which is preliminary data.</text>
</comment>
<keyword evidence="5" id="KW-1185">Reference proteome</keyword>
<feature type="compositionally biased region" description="Basic and acidic residues" evidence="1">
    <location>
        <begin position="358"/>
        <end position="368"/>
    </location>
</feature>
<reference evidence="4" key="1">
    <citation type="submission" date="2021-01" db="EMBL/GenBank/DDBJ databases">
        <authorList>
            <person name="Zahm M."/>
            <person name="Roques C."/>
            <person name="Cabau C."/>
            <person name="Klopp C."/>
            <person name="Donnadieu C."/>
            <person name="Jouanno E."/>
            <person name="Lampietro C."/>
            <person name="Louis A."/>
            <person name="Herpin A."/>
            <person name="Echchiki A."/>
            <person name="Berthelot C."/>
            <person name="Parey E."/>
            <person name="Roest-Crollius H."/>
            <person name="Braasch I."/>
            <person name="Postlethwait J."/>
            <person name="Bobe J."/>
            <person name="Montfort J."/>
            <person name="Bouchez O."/>
            <person name="Begum T."/>
            <person name="Mejri S."/>
            <person name="Adams A."/>
            <person name="Chen W.-J."/>
            <person name="Guiguen Y."/>
        </authorList>
    </citation>
    <scope>NUCLEOTIDE SEQUENCE</scope>
    <source>
        <strain evidence="4">YG-15Mar2019-1</strain>
        <tissue evidence="4">Brain</tissue>
    </source>
</reference>
<feature type="compositionally biased region" description="Basic and acidic residues" evidence="1">
    <location>
        <begin position="329"/>
        <end position="348"/>
    </location>
</feature>
<dbReference type="GO" id="GO:0032190">
    <property type="term" value="F:acrosin binding"/>
    <property type="evidence" value="ECO:0007669"/>
    <property type="project" value="TreeGrafter"/>
</dbReference>
<evidence type="ECO:0000313" key="4">
    <source>
        <dbReference type="EMBL" id="KAG7469020.1"/>
    </source>
</evidence>
<evidence type="ECO:0000313" key="5">
    <source>
        <dbReference type="Proteomes" id="UP001046870"/>
    </source>
</evidence>
<feature type="compositionally biased region" description="Gly residues" evidence="1">
    <location>
        <begin position="270"/>
        <end position="288"/>
    </location>
</feature>
<evidence type="ECO:0000256" key="1">
    <source>
        <dbReference type="SAM" id="MobiDB-lite"/>
    </source>
</evidence>
<gene>
    <name evidence="4" type="ORF">MATL_G00124400</name>
</gene>
<feature type="signal peptide" evidence="2">
    <location>
        <begin position="1"/>
        <end position="20"/>
    </location>
</feature>
<feature type="chain" id="PRO_5039371388" description="ZP-N domain-containing protein" evidence="2">
    <location>
        <begin position="21"/>
        <end position="368"/>
    </location>
</feature>
<dbReference type="PANTHER" id="PTHR11576:SF15">
    <property type="entry name" value="ZONA PELLUCIDA SPERM-BINDING PROTEIN 3-LIKE"/>
    <property type="match status" value="1"/>
</dbReference>
<feature type="region of interest" description="Disordered" evidence="1">
    <location>
        <begin position="266"/>
        <end position="317"/>
    </location>
</feature>
<evidence type="ECO:0000256" key="2">
    <source>
        <dbReference type="SAM" id="SignalP"/>
    </source>
</evidence>
<dbReference type="Gene3D" id="2.60.40.3210">
    <property type="entry name" value="Zona pellucida, ZP-N domain"/>
    <property type="match status" value="1"/>
</dbReference>
<dbReference type="InterPro" id="IPR055356">
    <property type="entry name" value="ZP-N"/>
</dbReference>
<proteinExistence type="predicted"/>
<feature type="domain" description="ZP-N" evidence="3">
    <location>
        <begin position="122"/>
        <end position="210"/>
    </location>
</feature>